<dbReference type="InterPro" id="IPR002491">
    <property type="entry name" value="ABC_transptr_periplasmic_BD"/>
</dbReference>
<evidence type="ECO:0000256" key="2">
    <source>
        <dbReference type="ARBA" id="ARBA00008814"/>
    </source>
</evidence>
<dbReference type="CDD" id="cd01146">
    <property type="entry name" value="FhuD"/>
    <property type="match status" value="1"/>
</dbReference>
<evidence type="ECO:0000256" key="6">
    <source>
        <dbReference type="SAM" id="SignalP"/>
    </source>
</evidence>
<dbReference type="Gene3D" id="3.40.50.1980">
    <property type="entry name" value="Nitrogenase molybdenum iron protein domain"/>
    <property type="match status" value="2"/>
</dbReference>
<feature type="chain" id="PRO_5009295360" evidence="6">
    <location>
        <begin position="28"/>
        <end position="296"/>
    </location>
</feature>
<comment type="similarity">
    <text evidence="2">Belongs to the bacterial solute-binding protein 8 family.</text>
</comment>
<dbReference type="RefSeq" id="WP_103875124.1">
    <property type="nucleotide sequence ID" value="NZ_FNUY01000013.1"/>
</dbReference>
<feature type="signal peptide" evidence="6">
    <location>
        <begin position="1"/>
        <end position="27"/>
    </location>
</feature>
<dbReference type="PRINTS" id="PR01715">
    <property type="entry name" value="FERRIBNDNGPP"/>
</dbReference>
<accession>A0A1H6CYK6</accession>
<evidence type="ECO:0000313" key="9">
    <source>
        <dbReference type="Proteomes" id="UP000236743"/>
    </source>
</evidence>
<dbReference type="GO" id="GO:1901678">
    <property type="term" value="P:iron coordination entity transport"/>
    <property type="evidence" value="ECO:0007669"/>
    <property type="project" value="UniProtKB-ARBA"/>
</dbReference>
<dbReference type="SUPFAM" id="SSF53807">
    <property type="entry name" value="Helical backbone' metal receptor"/>
    <property type="match status" value="1"/>
</dbReference>
<evidence type="ECO:0000256" key="5">
    <source>
        <dbReference type="ARBA" id="ARBA00022729"/>
    </source>
</evidence>
<sequence length="296" mass="31580">MSPTCLFTRRHALALLAGVAAASPAQAAALRVATVDWAVLETLLALGVTPVAATELLQFREVAVEPEVPAGVADLGLRGTVNFEMLRLARPDLIFSSSFYVSSEPRMRRIAPLESFSIYARGVQPFAASETMTRAIGERLGVSEAAERYLAETHAEFATLRAKLGRLDGRPVIPINLGDARHFRVFGADSMFGEALARLGIANAWTEATSYSAMAPVGLEALARVPEAWIVLIPPVPPDAMRILAGSVFWNALPNVRQGRLLTLGSINPYGALPAARRFARLLTEALGHAGASGRG</sequence>
<evidence type="ECO:0000256" key="4">
    <source>
        <dbReference type="ARBA" id="ARBA00022496"/>
    </source>
</evidence>
<reference evidence="8 9" key="1">
    <citation type="submission" date="2016-10" db="EMBL/GenBank/DDBJ databases">
        <authorList>
            <person name="de Groot N.N."/>
        </authorList>
    </citation>
    <scope>NUCLEOTIDE SEQUENCE [LARGE SCALE GENOMIC DNA]</scope>
    <source>
        <strain evidence="8 9">DSM 26656</strain>
    </source>
</reference>
<dbReference type="AlphaFoldDB" id="A0A1H6CYK6"/>
<dbReference type="PANTHER" id="PTHR30532">
    <property type="entry name" value="IRON III DICITRATE-BINDING PERIPLASMIC PROTEIN"/>
    <property type="match status" value="1"/>
</dbReference>
<dbReference type="Pfam" id="PF01497">
    <property type="entry name" value="Peripla_BP_2"/>
    <property type="match status" value="1"/>
</dbReference>
<keyword evidence="4" id="KW-0406">Ion transport</keyword>
<protein>
    <submittedName>
        <fullName evidence="8">Iron complex transport system substrate-binding protein</fullName>
    </submittedName>
</protein>
<gene>
    <name evidence="8" type="ORF">SAMN04488115_113102</name>
</gene>
<keyword evidence="3" id="KW-0813">Transport</keyword>
<evidence type="ECO:0000313" key="8">
    <source>
        <dbReference type="EMBL" id="SEG78132.1"/>
    </source>
</evidence>
<keyword evidence="4" id="KW-0408">Iron</keyword>
<organism evidence="8 9">
    <name type="scientific">Bosea lathyri</name>
    <dbReference type="NCBI Taxonomy" id="1036778"/>
    <lineage>
        <taxon>Bacteria</taxon>
        <taxon>Pseudomonadati</taxon>
        <taxon>Pseudomonadota</taxon>
        <taxon>Alphaproteobacteria</taxon>
        <taxon>Hyphomicrobiales</taxon>
        <taxon>Boseaceae</taxon>
        <taxon>Bosea</taxon>
    </lineage>
</organism>
<keyword evidence="9" id="KW-1185">Reference proteome</keyword>
<dbReference type="PROSITE" id="PS50983">
    <property type="entry name" value="FE_B12_PBP"/>
    <property type="match status" value="1"/>
</dbReference>
<dbReference type="Proteomes" id="UP000236743">
    <property type="component" value="Unassembled WGS sequence"/>
</dbReference>
<dbReference type="EMBL" id="FNUY01000013">
    <property type="protein sequence ID" value="SEG78132.1"/>
    <property type="molecule type" value="Genomic_DNA"/>
</dbReference>
<evidence type="ECO:0000256" key="1">
    <source>
        <dbReference type="ARBA" id="ARBA00004196"/>
    </source>
</evidence>
<feature type="domain" description="Fe/B12 periplasmic-binding" evidence="7">
    <location>
        <begin position="31"/>
        <end position="291"/>
    </location>
</feature>
<keyword evidence="4" id="KW-0410">Iron transport</keyword>
<comment type="subcellular location">
    <subcellularLocation>
        <location evidence="1">Cell envelope</location>
    </subcellularLocation>
</comment>
<evidence type="ECO:0000259" key="7">
    <source>
        <dbReference type="PROSITE" id="PS50983"/>
    </source>
</evidence>
<dbReference type="GO" id="GO:0030288">
    <property type="term" value="C:outer membrane-bounded periplasmic space"/>
    <property type="evidence" value="ECO:0007669"/>
    <property type="project" value="TreeGrafter"/>
</dbReference>
<dbReference type="InterPro" id="IPR051313">
    <property type="entry name" value="Bact_iron-sidero_bind"/>
</dbReference>
<proteinExistence type="inferred from homology"/>
<dbReference type="OrthoDB" id="8370650at2"/>
<evidence type="ECO:0000256" key="3">
    <source>
        <dbReference type="ARBA" id="ARBA00022448"/>
    </source>
</evidence>
<keyword evidence="5 6" id="KW-0732">Signal</keyword>
<dbReference type="PANTHER" id="PTHR30532:SF1">
    <property type="entry name" value="IRON(3+)-HYDROXAMATE-BINDING PROTEIN FHUD"/>
    <property type="match status" value="1"/>
</dbReference>
<name>A0A1H6CYK6_9HYPH</name>